<evidence type="ECO:0000256" key="1">
    <source>
        <dbReference type="SAM" id="Phobius"/>
    </source>
</evidence>
<evidence type="ECO:0000313" key="3">
    <source>
        <dbReference type="Proteomes" id="UP000626697"/>
    </source>
</evidence>
<protein>
    <recommendedName>
        <fullName evidence="4">DUF1093 domain-containing protein</fullName>
    </recommendedName>
</protein>
<organism evidence="2 3">
    <name type="scientific">Peribacillus huizhouensis</name>
    <dbReference type="NCBI Taxonomy" id="1501239"/>
    <lineage>
        <taxon>Bacteria</taxon>
        <taxon>Bacillati</taxon>
        <taxon>Bacillota</taxon>
        <taxon>Bacilli</taxon>
        <taxon>Bacillales</taxon>
        <taxon>Bacillaceae</taxon>
        <taxon>Peribacillus</taxon>
    </lineage>
</organism>
<evidence type="ECO:0008006" key="4">
    <source>
        <dbReference type="Google" id="ProtNLM"/>
    </source>
</evidence>
<proteinExistence type="predicted"/>
<keyword evidence="1" id="KW-0812">Transmembrane</keyword>
<comment type="caution">
    <text evidence="2">The sequence shown here is derived from an EMBL/GenBank/DDBJ whole genome shotgun (WGS) entry which is preliminary data.</text>
</comment>
<feature type="transmembrane region" description="Helical" evidence="1">
    <location>
        <begin position="12"/>
        <end position="30"/>
    </location>
</feature>
<sequence length="71" mass="8598">MRRSWLVSKWMYGIYMILLVITIVIMYNSYKHLPHGVSFEGEVHRIDDVNFIYDLSYKDKNGHVKHEQRIL</sequence>
<keyword evidence="1" id="KW-1133">Transmembrane helix</keyword>
<keyword evidence="1" id="KW-0472">Membrane</keyword>
<dbReference type="EMBL" id="JACJHX010000010">
    <property type="protein sequence ID" value="MBA9027931.1"/>
    <property type="molecule type" value="Genomic_DNA"/>
</dbReference>
<dbReference type="Proteomes" id="UP000626697">
    <property type="component" value="Unassembled WGS sequence"/>
</dbReference>
<accession>A0ABR6CSD0</accession>
<gene>
    <name evidence="2" type="ORF">HNP81_003223</name>
</gene>
<keyword evidence="3" id="KW-1185">Reference proteome</keyword>
<dbReference type="RefSeq" id="WP_182503210.1">
    <property type="nucleotide sequence ID" value="NZ_JACJHX010000010.1"/>
</dbReference>
<evidence type="ECO:0000313" key="2">
    <source>
        <dbReference type="EMBL" id="MBA9027931.1"/>
    </source>
</evidence>
<reference evidence="2 3" key="1">
    <citation type="submission" date="2020-08" db="EMBL/GenBank/DDBJ databases">
        <title>Genomic Encyclopedia of Type Strains, Phase IV (KMG-IV): sequencing the most valuable type-strain genomes for metagenomic binning, comparative biology and taxonomic classification.</title>
        <authorList>
            <person name="Goeker M."/>
        </authorList>
    </citation>
    <scope>NUCLEOTIDE SEQUENCE [LARGE SCALE GENOMIC DNA]</scope>
    <source>
        <strain evidence="2 3">DSM 105481</strain>
    </source>
</reference>
<name>A0ABR6CSD0_9BACI</name>